<accession>A0A5B8XX09</accession>
<dbReference type="Proteomes" id="UP000321595">
    <property type="component" value="Chromosome"/>
</dbReference>
<organism evidence="2 3">
    <name type="scientific">Microvenator marinus</name>
    <dbReference type="NCBI Taxonomy" id="2600177"/>
    <lineage>
        <taxon>Bacteria</taxon>
        <taxon>Deltaproteobacteria</taxon>
        <taxon>Bradymonadales</taxon>
        <taxon>Microvenatoraceae</taxon>
        <taxon>Microvenator</taxon>
    </lineage>
</organism>
<reference evidence="2 3" key="1">
    <citation type="submission" date="2019-08" db="EMBL/GenBank/DDBJ databases">
        <authorList>
            <person name="Liang Q."/>
        </authorList>
    </citation>
    <scope>NUCLEOTIDE SEQUENCE [LARGE SCALE GENOMIC DNA]</scope>
    <source>
        <strain evidence="2 3">V1718</strain>
    </source>
</reference>
<dbReference type="InterPro" id="IPR002727">
    <property type="entry name" value="DUF47"/>
</dbReference>
<dbReference type="AlphaFoldDB" id="A0A5B8XX09"/>
<dbReference type="PANTHER" id="PTHR36536:SF3">
    <property type="entry name" value="UPF0111 PROTEIN HI_1603"/>
    <property type="match status" value="1"/>
</dbReference>
<evidence type="ECO:0000313" key="3">
    <source>
        <dbReference type="Proteomes" id="UP000321595"/>
    </source>
</evidence>
<dbReference type="PANTHER" id="PTHR36536">
    <property type="entry name" value="UPF0111 PROTEIN HI_1603"/>
    <property type="match status" value="1"/>
</dbReference>
<evidence type="ECO:0000256" key="1">
    <source>
        <dbReference type="ARBA" id="ARBA00008591"/>
    </source>
</evidence>
<name>A0A5B8XX09_9DELT</name>
<protein>
    <submittedName>
        <fullName evidence="2">TIGR00153 family protein</fullName>
    </submittedName>
</protein>
<evidence type="ECO:0000313" key="2">
    <source>
        <dbReference type="EMBL" id="QED30155.1"/>
    </source>
</evidence>
<dbReference type="NCBIfam" id="TIGR00153">
    <property type="entry name" value="TIGR00153 family protein"/>
    <property type="match status" value="1"/>
</dbReference>
<dbReference type="SUPFAM" id="SSF109755">
    <property type="entry name" value="PhoU-like"/>
    <property type="match status" value="1"/>
</dbReference>
<dbReference type="InterPro" id="IPR018445">
    <property type="entry name" value="Put_Phosphate_transp_reg"/>
</dbReference>
<dbReference type="Pfam" id="PF01865">
    <property type="entry name" value="PhoU_div"/>
    <property type="match status" value="1"/>
</dbReference>
<dbReference type="KEGG" id="bbae:FRD01_23560"/>
<gene>
    <name evidence="2" type="ORF">FRD01_23560</name>
</gene>
<dbReference type="OrthoDB" id="9780540at2"/>
<proteinExistence type="inferred from homology"/>
<dbReference type="RefSeq" id="WP_146963594.1">
    <property type="nucleotide sequence ID" value="NZ_CP042467.1"/>
</dbReference>
<dbReference type="InterPro" id="IPR038078">
    <property type="entry name" value="PhoU-like_sf"/>
</dbReference>
<keyword evidence="3" id="KW-1185">Reference proteome</keyword>
<dbReference type="EMBL" id="CP042467">
    <property type="protein sequence ID" value="QED30155.1"/>
    <property type="molecule type" value="Genomic_DNA"/>
</dbReference>
<sequence length="225" mass="25629">MMVRSIFSLFAKSPFTPLIDLANTIEECCEQVPVLFDAFFQGNYERVKAISEQISHLEHEADVKKHKLRDELPRTLFLPVDRRDFLDVLSSLDAIADCAEDVGILFTLREMEPHEELMAPLKSLVRRVMSTVHHACEIVRALDTLAEAGFEGQEAKKVLAMIDELGRLEHEADIVQDDLARRLFAIEDNIKPGSLLIWNKIFNKVGDMANHAERMGNRLRLFIAS</sequence>
<dbReference type="Gene3D" id="1.20.58.220">
    <property type="entry name" value="Phosphate transport system protein phou homolog 2, domain 2"/>
    <property type="match status" value="1"/>
</dbReference>
<comment type="similarity">
    <text evidence="1">Belongs to the UPF0111 family.</text>
</comment>